<keyword evidence="1" id="KW-0175">Coiled coil</keyword>
<protein>
    <submittedName>
        <fullName evidence="2">Uncharacterized protein</fullName>
    </submittedName>
</protein>
<dbReference type="Proteomes" id="UP000824089">
    <property type="component" value="Unassembled WGS sequence"/>
</dbReference>
<evidence type="ECO:0000313" key="3">
    <source>
        <dbReference type="Proteomes" id="UP000824089"/>
    </source>
</evidence>
<feature type="coiled-coil region" evidence="1">
    <location>
        <begin position="75"/>
        <end position="102"/>
    </location>
</feature>
<gene>
    <name evidence="2" type="ORF">IAD50_01405</name>
</gene>
<evidence type="ECO:0000256" key="1">
    <source>
        <dbReference type="SAM" id="Coils"/>
    </source>
</evidence>
<dbReference type="EMBL" id="DVMM01000026">
    <property type="protein sequence ID" value="HIU28934.1"/>
    <property type="molecule type" value="Genomic_DNA"/>
</dbReference>
<name>A0A9D1I6H6_9CLOT</name>
<proteinExistence type="predicted"/>
<accession>A0A9D1I6H6</accession>
<reference evidence="2" key="2">
    <citation type="journal article" date="2021" name="PeerJ">
        <title>Extensive microbial diversity within the chicken gut microbiome revealed by metagenomics and culture.</title>
        <authorList>
            <person name="Gilroy R."/>
            <person name="Ravi A."/>
            <person name="Getino M."/>
            <person name="Pursley I."/>
            <person name="Horton D.L."/>
            <person name="Alikhan N.F."/>
            <person name="Baker D."/>
            <person name="Gharbi K."/>
            <person name="Hall N."/>
            <person name="Watson M."/>
            <person name="Adriaenssens E.M."/>
            <person name="Foster-Nyarko E."/>
            <person name="Jarju S."/>
            <person name="Secka A."/>
            <person name="Antonio M."/>
            <person name="Oren A."/>
            <person name="Chaudhuri R.R."/>
            <person name="La Ragione R."/>
            <person name="Hildebrand F."/>
            <person name="Pallen M.J."/>
        </authorList>
    </citation>
    <scope>NUCLEOTIDE SEQUENCE</scope>
    <source>
        <strain evidence="2">CHK195-4489</strain>
    </source>
</reference>
<evidence type="ECO:0000313" key="2">
    <source>
        <dbReference type="EMBL" id="HIU28934.1"/>
    </source>
</evidence>
<organism evidence="2 3">
    <name type="scientific">Candidatus Egerieisoma faecipullorum</name>
    <dbReference type="NCBI Taxonomy" id="2840963"/>
    <lineage>
        <taxon>Bacteria</taxon>
        <taxon>Bacillati</taxon>
        <taxon>Bacillota</taxon>
        <taxon>Clostridia</taxon>
        <taxon>Eubacteriales</taxon>
        <taxon>Clostridiaceae</taxon>
        <taxon>Clostridiaceae incertae sedis</taxon>
        <taxon>Candidatus Egerieisoma</taxon>
    </lineage>
</organism>
<sequence length="304" mass="36071">MTKVTRRVYKSKTKGLRKYANFYDNIDVDGKQFHVSKRVKPHSQEELRKKYGTYDPNDYRIPENLPGIRDKLRYKKYIEDSVRELEKLAKETRERLNFGKRRREREITKEIARNLGFKYEIGRRSMESCRENSIEKTMIARYGTKKQINTAFESDAQRLFYLRSGKIIQTTRGDSVRSRAELLVAEILNTLEIPYIYEYYMPEAALNCDFLLQVGGRKYYMEILGMMDRKDYRERWEEKLTAYREIGIELGKNLIVLDLTERDYLDVGWIKTVFCGLAAGKLPQGVIYGVENIQKAKKIRKRTE</sequence>
<dbReference type="AlphaFoldDB" id="A0A9D1I6H6"/>
<comment type="caution">
    <text evidence="2">The sequence shown here is derived from an EMBL/GenBank/DDBJ whole genome shotgun (WGS) entry which is preliminary data.</text>
</comment>
<reference evidence="2" key="1">
    <citation type="submission" date="2020-10" db="EMBL/GenBank/DDBJ databases">
        <authorList>
            <person name="Gilroy R."/>
        </authorList>
    </citation>
    <scope>NUCLEOTIDE SEQUENCE</scope>
    <source>
        <strain evidence="2">CHK195-4489</strain>
    </source>
</reference>